<evidence type="ECO:0000313" key="3">
    <source>
        <dbReference type="Proteomes" id="UP000013827"/>
    </source>
</evidence>
<reference evidence="3" key="1">
    <citation type="journal article" date="2013" name="Nature">
        <title>Pan genome of the phytoplankton Emiliania underpins its global distribution.</title>
        <authorList>
            <person name="Read B.A."/>
            <person name="Kegel J."/>
            <person name="Klute M.J."/>
            <person name="Kuo A."/>
            <person name="Lefebvre S.C."/>
            <person name="Maumus F."/>
            <person name="Mayer C."/>
            <person name="Miller J."/>
            <person name="Monier A."/>
            <person name="Salamov A."/>
            <person name="Young J."/>
            <person name="Aguilar M."/>
            <person name="Claverie J.M."/>
            <person name="Frickenhaus S."/>
            <person name="Gonzalez K."/>
            <person name="Herman E.K."/>
            <person name="Lin Y.C."/>
            <person name="Napier J."/>
            <person name="Ogata H."/>
            <person name="Sarno A.F."/>
            <person name="Shmutz J."/>
            <person name="Schroeder D."/>
            <person name="de Vargas C."/>
            <person name="Verret F."/>
            <person name="von Dassow P."/>
            <person name="Valentin K."/>
            <person name="Van de Peer Y."/>
            <person name="Wheeler G."/>
            <person name="Dacks J.B."/>
            <person name="Delwiche C.F."/>
            <person name="Dyhrman S.T."/>
            <person name="Glockner G."/>
            <person name="John U."/>
            <person name="Richards T."/>
            <person name="Worden A.Z."/>
            <person name="Zhang X."/>
            <person name="Grigoriev I.V."/>
            <person name="Allen A.E."/>
            <person name="Bidle K."/>
            <person name="Borodovsky M."/>
            <person name="Bowler C."/>
            <person name="Brownlee C."/>
            <person name="Cock J.M."/>
            <person name="Elias M."/>
            <person name="Gladyshev V.N."/>
            <person name="Groth M."/>
            <person name="Guda C."/>
            <person name="Hadaegh A."/>
            <person name="Iglesias-Rodriguez M.D."/>
            <person name="Jenkins J."/>
            <person name="Jones B.M."/>
            <person name="Lawson T."/>
            <person name="Leese F."/>
            <person name="Lindquist E."/>
            <person name="Lobanov A."/>
            <person name="Lomsadze A."/>
            <person name="Malik S.B."/>
            <person name="Marsh M.E."/>
            <person name="Mackinder L."/>
            <person name="Mock T."/>
            <person name="Mueller-Roeber B."/>
            <person name="Pagarete A."/>
            <person name="Parker M."/>
            <person name="Probert I."/>
            <person name="Quesneville H."/>
            <person name="Raines C."/>
            <person name="Rensing S.A."/>
            <person name="Riano-Pachon D.M."/>
            <person name="Richier S."/>
            <person name="Rokitta S."/>
            <person name="Shiraiwa Y."/>
            <person name="Soanes D.M."/>
            <person name="van der Giezen M."/>
            <person name="Wahlund T.M."/>
            <person name="Williams B."/>
            <person name="Wilson W."/>
            <person name="Wolfe G."/>
            <person name="Wurch L.L."/>
        </authorList>
    </citation>
    <scope>NUCLEOTIDE SEQUENCE</scope>
</reference>
<proteinExistence type="predicted"/>
<dbReference type="InterPro" id="IPR029063">
    <property type="entry name" value="SAM-dependent_MTases_sf"/>
</dbReference>
<evidence type="ECO:0000313" key="2">
    <source>
        <dbReference type="EnsemblProtists" id="EOD28105"/>
    </source>
</evidence>
<dbReference type="GeneID" id="17273650"/>
<dbReference type="PANTHER" id="PTHR40036:SF1">
    <property type="entry name" value="MACROCIN O-METHYLTRANSFERASE"/>
    <property type="match status" value="1"/>
</dbReference>
<dbReference type="OMA" id="YHAIDAC"/>
<accession>A0A0D3JX70</accession>
<dbReference type="HOGENOM" id="CLU_944730_0_0_1"/>
<name>A0A0D3JX70_EMIH1</name>
<feature type="region of interest" description="Disordered" evidence="1">
    <location>
        <begin position="1"/>
        <end position="27"/>
    </location>
</feature>
<evidence type="ECO:0008006" key="4">
    <source>
        <dbReference type="Google" id="ProtNLM"/>
    </source>
</evidence>
<dbReference type="PaxDb" id="2903-EOD28105"/>
<dbReference type="PANTHER" id="PTHR40036">
    <property type="entry name" value="MACROCIN O-METHYLTRANSFERASE"/>
    <property type="match status" value="1"/>
</dbReference>
<reference evidence="2" key="2">
    <citation type="submission" date="2024-10" db="UniProtKB">
        <authorList>
            <consortium name="EnsemblProtists"/>
        </authorList>
    </citation>
    <scope>IDENTIFICATION</scope>
</reference>
<organism evidence="2 3">
    <name type="scientific">Emiliania huxleyi (strain CCMP1516)</name>
    <dbReference type="NCBI Taxonomy" id="280463"/>
    <lineage>
        <taxon>Eukaryota</taxon>
        <taxon>Haptista</taxon>
        <taxon>Haptophyta</taxon>
        <taxon>Prymnesiophyceae</taxon>
        <taxon>Isochrysidales</taxon>
        <taxon>Noelaerhabdaceae</taxon>
        <taxon>Emiliania</taxon>
    </lineage>
</organism>
<protein>
    <recommendedName>
        <fullName evidence="4">Macrocin O-methyltransferase</fullName>
    </recommendedName>
</protein>
<dbReference type="InterPro" id="IPR008884">
    <property type="entry name" value="TylF_MeTrfase"/>
</dbReference>
<dbReference type="Pfam" id="PF05711">
    <property type="entry name" value="TylF"/>
    <property type="match status" value="1"/>
</dbReference>
<dbReference type="RefSeq" id="XP_005780534.1">
    <property type="nucleotide sequence ID" value="XM_005780477.1"/>
</dbReference>
<dbReference type="Gene3D" id="3.40.50.150">
    <property type="entry name" value="Vaccinia Virus protein VP39"/>
    <property type="match status" value="1"/>
</dbReference>
<evidence type="ECO:0000256" key="1">
    <source>
        <dbReference type="SAM" id="MobiDB-lite"/>
    </source>
</evidence>
<keyword evidence="3" id="KW-1185">Reference proteome</keyword>
<dbReference type="EnsemblProtists" id="EOD28105">
    <property type="protein sequence ID" value="EOD28105"/>
    <property type="gene ID" value="EMIHUDRAFT_235189"/>
</dbReference>
<dbReference type="KEGG" id="ehx:EMIHUDRAFT_235189"/>
<dbReference type="AlphaFoldDB" id="A0A0D3JX70"/>
<dbReference type="Proteomes" id="UP000013827">
    <property type="component" value="Unassembled WGS sequence"/>
</dbReference>
<dbReference type="eggNOG" id="ENOG502S975">
    <property type="taxonomic scope" value="Eukaryota"/>
</dbReference>
<dbReference type="SUPFAM" id="SSF53335">
    <property type="entry name" value="S-adenosyl-L-methionine-dependent methyltransferases"/>
    <property type="match status" value="1"/>
</dbReference>
<sequence>MSLSCTGPIPRVDAPPSWPSQSQRPWRIPSVTTGEPVHLYLSLLKTVLTNGVHEDLAEPVANERGQRDNVGCDPEDSRCTLAWDGWARLTALQPIAEGLLDRRVPGDWAEVGVFRGGISLFLQGILTARGEARSRKLWLVDSFQGMGSAAHVACKEKGRGGRGNPCRADEYWVRRFPLFRRNSAEAVQQRFLRHGLLGPGVRLLPGFVNDTLAPPCNPIRALSLLRIDVDVFAATLDALAHLYPRLTPGGVVLFDDWKLPLARRAAEEYRRSNGITAEIRFLPGTVDAQAYWVKP</sequence>